<comment type="caution">
    <text evidence="2">The sequence shown here is derived from an EMBL/GenBank/DDBJ whole genome shotgun (WGS) entry which is preliminary data.</text>
</comment>
<gene>
    <name evidence="2" type="ORF">ACFSR2_09525</name>
</gene>
<organism evidence="2 3">
    <name type="scientific">Emticicia soli</name>
    <dbReference type="NCBI Taxonomy" id="2027878"/>
    <lineage>
        <taxon>Bacteria</taxon>
        <taxon>Pseudomonadati</taxon>
        <taxon>Bacteroidota</taxon>
        <taxon>Cytophagia</taxon>
        <taxon>Cytophagales</taxon>
        <taxon>Leadbetterellaceae</taxon>
        <taxon>Emticicia</taxon>
    </lineage>
</organism>
<feature type="transmembrane region" description="Helical" evidence="1">
    <location>
        <begin position="12"/>
        <end position="31"/>
    </location>
</feature>
<evidence type="ECO:0000313" key="2">
    <source>
        <dbReference type="EMBL" id="MFD2521122.1"/>
    </source>
</evidence>
<keyword evidence="1" id="KW-1133">Transmembrane helix</keyword>
<dbReference type="Proteomes" id="UP001597510">
    <property type="component" value="Unassembled WGS sequence"/>
</dbReference>
<dbReference type="EMBL" id="JBHULC010000008">
    <property type="protein sequence ID" value="MFD2521122.1"/>
    <property type="molecule type" value="Genomic_DNA"/>
</dbReference>
<keyword evidence="3" id="KW-1185">Reference proteome</keyword>
<sequence length="114" mass="12538">MTAKTNKSYLVLIRNIGITICTASFIAYINFNVENGYYSMSVIALSSFLIGFLEPRRGWILALVQGAIVLGFYLIKPIKPVSEDLAMFASYLTLGISLVFGFVAGGLGRLFEKK</sequence>
<dbReference type="RefSeq" id="WP_340234764.1">
    <property type="nucleotide sequence ID" value="NZ_JBBEWC010000003.1"/>
</dbReference>
<evidence type="ECO:0000256" key="1">
    <source>
        <dbReference type="SAM" id="Phobius"/>
    </source>
</evidence>
<keyword evidence="1" id="KW-0472">Membrane</keyword>
<feature type="transmembrane region" description="Helical" evidence="1">
    <location>
        <begin position="87"/>
        <end position="111"/>
    </location>
</feature>
<feature type="transmembrane region" description="Helical" evidence="1">
    <location>
        <begin position="37"/>
        <end position="53"/>
    </location>
</feature>
<evidence type="ECO:0008006" key="4">
    <source>
        <dbReference type="Google" id="ProtNLM"/>
    </source>
</evidence>
<name>A0ABW5J512_9BACT</name>
<protein>
    <recommendedName>
        <fullName evidence="4">FUSC family protein</fullName>
    </recommendedName>
</protein>
<feature type="transmembrane region" description="Helical" evidence="1">
    <location>
        <begin position="58"/>
        <end position="75"/>
    </location>
</feature>
<evidence type="ECO:0000313" key="3">
    <source>
        <dbReference type="Proteomes" id="UP001597510"/>
    </source>
</evidence>
<proteinExistence type="predicted"/>
<keyword evidence="1" id="KW-0812">Transmembrane</keyword>
<accession>A0ABW5J512</accession>
<reference evidence="3" key="1">
    <citation type="journal article" date="2019" name="Int. J. Syst. Evol. Microbiol.">
        <title>The Global Catalogue of Microorganisms (GCM) 10K type strain sequencing project: providing services to taxonomists for standard genome sequencing and annotation.</title>
        <authorList>
            <consortium name="The Broad Institute Genomics Platform"/>
            <consortium name="The Broad Institute Genome Sequencing Center for Infectious Disease"/>
            <person name="Wu L."/>
            <person name="Ma J."/>
        </authorList>
    </citation>
    <scope>NUCLEOTIDE SEQUENCE [LARGE SCALE GENOMIC DNA]</scope>
    <source>
        <strain evidence="3">KCTC 52344</strain>
    </source>
</reference>